<dbReference type="VEuPathDB" id="FungiDB:SPRG_20661"/>
<name>A0A067C4T8_SAPPC</name>
<evidence type="ECO:0000256" key="7">
    <source>
        <dbReference type="ARBA" id="ARBA00022989"/>
    </source>
</evidence>
<dbReference type="InterPro" id="IPR029044">
    <property type="entry name" value="Nucleotide-diphossugar_trans"/>
</dbReference>
<evidence type="ECO:0000256" key="5">
    <source>
        <dbReference type="ARBA" id="ARBA00022692"/>
    </source>
</evidence>
<evidence type="ECO:0000313" key="10">
    <source>
        <dbReference type="EMBL" id="KDO25538.1"/>
    </source>
</evidence>
<comment type="similarity">
    <text evidence="2">Belongs to the MNN1/MNT family.</text>
</comment>
<sequence length="372" mass="42075">MGISLIQELRWLNNTLPIQVYTCFPSELSNDTRSRILAADALDAIEMVDVCQLLVDHTPYLRNVWDATTYQSYYIKILALLHTHLDDVLVLDADDIFLSNPDVLWGLLPFQTTGTLFFYDRQLDYTQFFNTPTSYNETLLHTLLHSFPYARFNLTRPVLSPQLQQSKAWQHATAHEQDSSVVLLRKSRVGHAMLQVLWHLVHELRHESTYAGGDKEYFWLACVLANASYAFSEHAAAVVSLPDDMALHNETLCGSLAHYVPEASVDPPLLYINGQYILTPPRELDDALQPHNTSWATQMEDALIAAIPQYVTPRHAEREFVPFRGELSDTCLIGQGAKRIAAVGYHEILTRRIQNTIAAAQELHPSTQSSSS</sequence>
<dbReference type="GO" id="GO:0000033">
    <property type="term" value="F:alpha-1,3-mannosyltransferase activity"/>
    <property type="evidence" value="ECO:0007669"/>
    <property type="project" value="TreeGrafter"/>
</dbReference>
<dbReference type="KEGG" id="spar:SPRG_20661"/>
<keyword evidence="4" id="KW-0808">Transferase</keyword>
<evidence type="ECO:0000256" key="6">
    <source>
        <dbReference type="ARBA" id="ARBA00022968"/>
    </source>
</evidence>
<evidence type="ECO:0000256" key="8">
    <source>
        <dbReference type="ARBA" id="ARBA00023136"/>
    </source>
</evidence>
<dbReference type="GO" id="GO:0005794">
    <property type="term" value="C:Golgi apparatus"/>
    <property type="evidence" value="ECO:0007669"/>
    <property type="project" value="TreeGrafter"/>
</dbReference>
<dbReference type="RefSeq" id="XP_012203767.1">
    <property type="nucleotide sequence ID" value="XM_012348377.1"/>
</dbReference>
<dbReference type="Proteomes" id="UP000030745">
    <property type="component" value="Unassembled WGS sequence"/>
</dbReference>
<keyword evidence="6" id="KW-0735">Signal-anchor</keyword>
<evidence type="ECO:0000313" key="11">
    <source>
        <dbReference type="Proteomes" id="UP000030745"/>
    </source>
</evidence>
<evidence type="ECO:0000256" key="2">
    <source>
        <dbReference type="ARBA" id="ARBA00009105"/>
    </source>
</evidence>
<dbReference type="SUPFAM" id="SSF53448">
    <property type="entry name" value="Nucleotide-diphospho-sugar transferases"/>
    <property type="match status" value="1"/>
</dbReference>
<dbReference type="STRING" id="695850.A0A067C4T8"/>
<evidence type="ECO:0008006" key="12">
    <source>
        <dbReference type="Google" id="ProtNLM"/>
    </source>
</evidence>
<keyword evidence="9" id="KW-0325">Glycoprotein</keyword>
<reference evidence="10 11" key="1">
    <citation type="journal article" date="2013" name="PLoS Genet.">
        <title>Distinctive expansion of potential virulence genes in the genome of the oomycete fish pathogen Saprolegnia parasitica.</title>
        <authorList>
            <person name="Jiang R.H."/>
            <person name="de Bruijn I."/>
            <person name="Haas B.J."/>
            <person name="Belmonte R."/>
            <person name="Lobach L."/>
            <person name="Christie J."/>
            <person name="van den Ackerveken G."/>
            <person name="Bottin A."/>
            <person name="Bulone V."/>
            <person name="Diaz-Moreno S.M."/>
            <person name="Dumas B."/>
            <person name="Fan L."/>
            <person name="Gaulin E."/>
            <person name="Govers F."/>
            <person name="Grenville-Briggs L.J."/>
            <person name="Horner N.R."/>
            <person name="Levin J.Z."/>
            <person name="Mammella M."/>
            <person name="Meijer H.J."/>
            <person name="Morris P."/>
            <person name="Nusbaum C."/>
            <person name="Oome S."/>
            <person name="Phillips A.J."/>
            <person name="van Rooyen D."/>
            <person name="Rzeszutek E."/>
            <person name="Saraiva M."/>
            <person name="Secombes C.J."/>
            <person name="Seidl M.F."/>
            <person name="Snel B."/>
            <person name="Stassen J.H."/>
            <person name="Sykes S."/>
            <person name="Tripathy S."/>
            <person name="van den Berg H."/>
            <person name="Vega-Arreguin J.C."/>
            <person name="Wawra S."/>
            <person name="Young S.K."/>
            <person name="Zeng Q."/>
            <person name="Dieguez-Uribeondo J."/>
            <person name="Russ C."/>
            <person name="Tyler B.M."/>
            <person name="van West P."/>
        </authorList>
    </citation>
    <scope>NUCLEOTIDE SEQUENCE [LARGE SCALE GENOMIC DNA]</scope>
    <source>
        <strain evidence="10 11">CBS 223.65</strain>
    </source>
</reference>
<dbReference type="AlphaFoldDB" id="A0A067C4T8"/>
<organism evidence="10 11">
    <name type="scientific">Saprolegnia parasitica (strain CBS 223.65)</name>
    <dbReference type="NCBI Taxonomy" id="695850"/>
    <lineage>
        <taxon>Eukaryota</taxon>
        <taxon>Sar</taxon>
        <taxon>Stramenopiles</taxon>
        <taxon>Oomycota</taxon>
        <taxon>Saprolegniomycetes</taxon>
        <taxon>Saprolegniales</taxon>
        <taxon>Saprolegniaceae</taxon>
        <taxon>Saprolegnia</taxon>
    </lineage>
</organism>
<evidence type="ECO:0000256" key="1">
    <source>
        <dbReference type="ARBA" id="ARBA00004606"/>
    </source>
</evidence>
<dbReference type="PANTHER" id="PTHR31392:SF1">
    <property type="entry name" value="ALPHA-1,3-MANNOSYLTRANSFERASE MNN1-RELATED"/>
    <property type="match status" value="1"/>
</dbReference>
<dbReference type="OrthoDB" id="430354at2759"/>
<keyword evidence="7" id="KW-1133">Transmembrane helix</keyword>
<dbReference type="InterPro" id="IPR022751">
    <property type="entry name" value="Alpha_mannosyltransferase"/>
</dbReference>
<evidence type="ECO:0000256" key="3">
    <source>
        <dbReference type="ARBA" id="ARBA00022676"/>
    </source>
</evidence>
<dbReference type="EMBL" id="KK583231">
    <property type="protein sequence ID" value="KDO25538.1"/>
    <property type="molecule type" value="Genomic_DNA"/>
</dbReference>
<dbReference type="PANTHER" id="PTHR31392">
    <property type="entry name" value="ALPHA-1,3-MANNOSYLTRANSFERASE MNN1-RELATED"/>
    <property type="match status" value="1"/>
</dbReference>
<accession>A0A067C4T8</accession>
<dbReference type="OMA" id="GWPNECL"/>
<dbReference type="GeneID" id="24141735"/>
<dbReference type="Gene3D" id="3.90.550.10">
    <property type="entry name" value="Spore Coat Polysaccharide Biosynthesis Protein SpsA, Chain A"/>
    <property type="match status" value="1"/>
</dbReference>
<dbReference type="GO" id="GO:0016020">
    <property type="term" value="C:membrane"/>
    <property type="evidence" value="ECO:0007669"/>
    <property type="project" value="UniProtKB-SubCell"/>
</dbReference>
<keyword evidence="5" id="KW-0812">Transmembrane</keyword>
<protein>
    <recommendedName>
        <fullName evidence="12">Nucleotide-diphospho-sugar transferase domain-containing protein</fullName>
    </recommendedName>
</protein>
<comment type="subcellular location">
    <subcellularLocation>
        <location evidence="1">Membrane</location>
        <topology evidence="1">Single-pass type II membrane protein</topology>
    </subcellularLocation>
</comment>
<dbReference type="Pfam" id="PF11051">
    <property type="entry name" value="Mannosyl_trans3"/>
    <property type="match status" value="1"/>
</dbReference>
<proteinExistence type="inferred from homology"/>
<dbReference type="GO" id="GO:0006493">
    <property type="term" value="P:protein O-linked glycosylation"/>
    <property type="evidence" value="ECO:0007669"/>
    <property type="project" value="TreeGrafter"/>
</dbReference>
<keyword evidence="11" id="KW-1185">Reference proteome</keyword>
<keyword evidence="8" id="KW-0472">Membrane</keyword>
<keyword evidence="3" id="KW-0328">Glycosyltransferase</keyword>
<evidence type="ECO:0000256" key="4">
    <source>
        <dbReference type="ARBA" id="ARBA00022679"/>
    </source>
</evidence>
<evidence type="ECO:0000256" key="9">
    <source>
        <dbReference type="ARBA" id="ARBA00023180"/>
    </source>
</evidence>
<gene>
    <name evidence="10" type="ORF">SPRG_20661</name>
</gene>